<dbReference type="CDD" id="cd07389">
    <property type="entry name" value="MPP_PhoD"/>
    <property type="match status" value="1"/>
</dbReference>
<dbReference type="Pfam" id="PF09423">
    <property type="entry name" value="PhoD"/>
    <property type="match status" value="1"/>
</dbReference>
<dbReference type="InterPro" id="IPR038607">
    <property type="entry name" value="PhoD-like_sf"/>
</dbReference>
<protein>
    <recommendedName>
        <fullName evidence="1">PhoD-like phosphatase metallophosphatase domain-containing protein</fullName>
    </recommendedName>
</protein>
<dbReference type="AlphaFoldDB" id="A0A381T2Z1"/>
<organism evidence="2">
    <name type="scientific">marine metagenome</name>
    <dbReference type="NCBI Taxonomy" id="408172"/>
    <lineage>
        <taxon>unclassified sequences</taxon>
        <taxon>metagenomes</taxon>
        <taxon>ecological metagenomes</taxon>
    </lineage>
</organism>
<gene>
    <name evidence="2" type="ORF">METZ01_LOCUS60907</name>
</gene>
<sequence length="345" mass="39101">MRWLKLFIVGCTATIVQADMVRVAFGSCADADQPDHPIWGALYEAQSDAFLMIGDNVYADSPSFRSNPSQKGLETEYAKLEAAASFRRLRDVVPIYATWDDHDYGLNDGGTEFPLKDVSQKVFFDFWRVPLDRPERQTPGIYAERWLEKAGMRVQILLLDTRYFRSALNVDAPDGRCPVRNYGINLDEEATILGRAQWQWLEERLREPADVHIIASSIQVISNEHCWERWGTFPRERTRLFHTIASSGARNVFIVSGDRHLGEISKLPETGDFGLDFPLYDVTSSPLSARSGFGKGEVNGYRVGHDNVRVPNFGVIEINPTNRQAFLSLRDRAGETLVHTSVFLR</sequence>
<dbReference type="PANTHER" id="PTHR33987:SF1">
    <property type="entry name" value="CALCINEURIN-LIKE METALLO-PHOSPHOESTERASE SUPERFAMILY PROTEIN"/>
    <property type="match status" value="1"/>
</dbReference>
<dbReference type="PANTHER" id="PTHR33987">
    <property type="entry name" value="CALCINEURIN-LIKE METALLO-PHOSPHOESTERASE SUPERFAMILY PROTEIN"/>
    <property type="match status" value="1"/>
</dbReference>
<dbReference type="SUPFAM" id="SSF56300">
    <property type="entry name" value="Metallo-dependent phosphatases"/>
    <property type="match status" value="1"/>
</dbReference>
<reference evidence="2" key="1">
    <citation type="submission" date="2018-05" db="EMBL/GenBank/DDBJ databases">
        <authorList>
            <person name="Lanie J.A."/>
            <person name="Ng W.-L."/>
            <person name="Kazmierczak K.M."/>
            <person name="Andrzejewski T.M."/>
            <person name="Davidsen T.M."/>
            <person name="Wayne K.J."/>
            <person name="Tettelin H."/>
            <person name="Glass J.I."/>
            <person name="Rusch D."/>
            <person name="Podicherti R."/>
            <person name="Tsui H.-C.T."/>
            <person name="Winkler M.E."/>
        </authorList>
    </citation>
    <scope>NUCLEOTIDE SEQUENCE</scope>
</reference>
<dbReference type="InterPro" id="IPR029052">
    <property type="entry name" value="Metallo-depent_PP-like"/>
</dbReference>
<dbReference type="InterPro" id="IPR018946">
    <property type="entry name" value="PhoD-like_MPP"/>
</dbReference>
<dbReference type="Gene3D" id="3.60.21.70">
    <property type="entry name" value="PhoD-like phosphatase"/>
    <property type="match status" value="1"/>
</dbReference>
<feature type="domain" description="PhoD-like phosphatase metallophosphatase" evidence="1">
    <location>
        <begin position="24"/>
        <end position="295"/>
    </location>
</feature>
<evidence type="ECO:0000313" key="2">
    <source>
        <dbReference type="EMBL" id="SVA08053.1"/>
    </source>
</evidence>
<evidence type="ECO:0000259" key="1">
    <source>
        <dbReference type="Pfam" id="PF09423"/>
    </source>
</evidence>
<dbReference type="EMBL" id="UINC01003638">
    <property type="protein sequence ID" value="SVA08053.1"/>
    <property type="molecule type" value="Genomic_DNA"/>
</dbReference>
<proteinExistence type="predicted"/>
<accession>A0A381T2Z1</accession>
<name>A0A381T2Z1_9ZZZZ</name>